<keyword evidence="3" id="KW-1185">Reference proteome</keyword>
<dbReference type="InterPro" id="IPR012312">
    <property type="entry name" value="Hemerythrin-like"/>
</dbReference>
<sequence length="244" mass="27578">MTVPEDTLVTHPEPLLLPGQAAAPAGPCDMTGMYVVHHAFRRDLRRFVQAARRTPIDDLATWKALSLRWDRFAHELHQHHTKEDQGIWPLLLERVDAEQGAVLEAMESEHATIDPLLLRVEDGLRMLVQGPPAGIAAEVASGLADAVGELAARLDLHLSHEETDAIRIIQEHVSAREWEHLEETVLRGSPTPRQMLFMLPWVSDELPPRALHRLFGDAPAPVHWLLALGRRSYDRLDRRAFRHV</sequence>
<dbReference type="AlphaFoldDB" id="A0A4Q2S281"/>
<proteinExistence type="predicted"/>
<evidence type="ECO:0000313" key="2">
    <source>
        <dbReference type="EMBL" id="RYB95608.1"/>
    </source>
</evidence>
<gene>
    <name evidence="2" type="ORF">EUA93_15440</name>
</gene>
<dbReference type="EMBL" id="SDWT01000001">
    <property type="protein sequence ID" value="RYB95608.1"/>
    <property type="molecule type" value="Genomic_DNA"/>
</dbReference>
<organism evidence="2 3">
    <name type="scientific">Nocardioides oleivorans</name>
    <dbReference type="NCBI Taxonomy" id="273676"/>
    <lineage>
        <taxon>Bacteria</taxon>
        <taxon>Bacillati</taxon>
        <taxon>Actinomycetota</taxon>
        <taxon>Actinomycetes</taxon>
        <taxon>Propionibacteriales</taxon>
        <taxon>Nocardioidaceae</taxon>
        <taxon>Nocardioides</taxon>
    </lineage>
</organism>
<reference evidence="2 3" key="1">
    <citation type="submission" date="2019-01" db="EMBL/GenBank/DDBJ databases">
        <title>Novel species of Nocardioides.</title>
        <authorList>
            <person name="Liu Q."/>
            <person name="Xin Y.-H."/>
        </authorList>
    </citation>
    <scope>NUCLEOTIDE SEQUENCE [LARGE SCALE GENOMIC DNA]</scope>
    <source>
        <strain evidence="2 3">CGMCC 4.6882</strain>
    </source>
</reference>
<evidence type="ECO:0000259" key="1">
    <source>
        <dbReference type="Pfam" id="PF01814"/>
    </source>
</evidence>
<comment type="caution">
    <text evidence="2">The sequence shown here is derived from an EMBL/GenBank/DDBJ whole genome shotgun (WGS) entry which is preliminary data.</text>
</comment>
<name>A0A4Q2S281_9ACTN</name>
<feature type="domain" description="Hemerythrin-like" evidence="1">
    <location>
        <begin position="36"/>
        <end position="164"/>
    </location>
</feature>
<dbReference type="CDD" id="cd12108">
    <property type="entry name" value="Hr-like"/>
    <property type="match status" value="1"/>
</dbReference>
<evidence type="ECO:0000313" key="3">
    <source>
        <dbReference type="Proteomes" id="UP000294071"/>
    </source>
</evidence>
<dbReference type="OrthoDB" id="5197650at2"/>
<dbReference type="Gene3D" id="1.20.120.520">
    <property type="entry name" value="nmb1532 protein domain like"/>
    <property type="match status" value="1"/>
</dbReference>
<dbReference type="Proteomes" id="UP000294071">
    <property type="component" value="Unassembled WGS sequence"/>
</dbReference>
<dbReference type="Pfam" id="PF01814">
    <property type="entry name" value="Hemerythrin"/>
    <property type="match status" value="1"/>
</dbReference>
<dbReference type="RefSeq" id="WP_129400938.1">
    <property type="nucleotide sequence ID" value="NZ_SDWT01000001.1"/>
</dbReference>
<protein>
    <submittedName>
        <fullName evidence="2">Hemerythrin domain-containing protein</fullName>
    </submittedName>
</protein>
<accession>A0A4Q2S281</accession>